<dbReference type="Pfam" id="PF03959">
    <property type="entry name" value="FSH1"/>
    <property type="match status" value="1"/>
</dbReference>
<dbReference type="Gene3D" id="3.40.50.1820">
    <property type="entry name" value="alpha/beta hydrolase"/>
    <property type="match status" value="1"/>
</dbReference>
<dbReference type="SUPFAM" id="SSF53474">
    <property type="entry name" value="alpha/beta-Hydrolases"/>
    <property type="match status" value="1"/>
</dbReference>
<dbReference type="InParanoid" id="A0A0C2SI10"/>
<dbReference type="GO" id="GO:0016787">
    <property type="term" value="F:hydrolase activity"/>
    <property type="evidence" value="ECO:0007669"/>
    <property type="project" value="UniProtKB-KW"/>
</dbReference>
<keyword evidence="1" id="KW-0378">Hydrolase</keyword>
<dbReference type="EMBL" id="KN818266">
    <property type="protein sequence ID" value="KIL62810.1"/>
    <property type="molecule type" value="Genomic_DNA"/>
</dbReference>
<dbReference type="PANTHER" id="PTHR48070:SF7">
    <property type="entry name" value="SERINE HYDROLASE FSH DOMAIN-CONTAINING PROTEIN-RELATED"/>
    <property type="match status" value="1"/>
</dbReference>
<dbReference type="GO" id="GO:0005634">
    <property type="term" value="C:nucleus"/>
    <property type="evidence" value="ECO:0007669"/>
    <property type="project" value="TreeGrafter"/>
</dbReference>
<dbReference type="STRING" id="946122.A0A0C2SI10"/>
<dbReference type="PANTHER" id="PTHR48070">
    <property type="entry name" value="ESTERASE OVCA2"/>
    <property type="match status" value="1"/>
</dbReference>
<keyword evidence="4" id="KW-1185">Reference proteome</keyword>
<protein>
    <recommendedName>
        <fullName evidence="2">Serine hydrolase domain-containing protein</fullName>
    </recommendedName>
</protein>
<evidence type="ECO:0000313" key="3">
    <source>
        <dbReference type="EMBL" id="KIL62810.1"/>
    </source>
</evidence>
<sequence length="285" mass="31852">MRFLCLHGTGTNAAILRQQFISIHNQATDLGHTFEFIDGFYTSGPGAGIQHYFPDGPYYTWWPEPTVENIREACKKLREFFETNRHTPFEGILGFSRGSLLIASYLLFHNAETPHEPLPFKAAVFLCGGPVLPVLESLGVEVSPVTWDWDRRTKRALRERASVKAILKSGRDRWTTPGENGDNELNIDPFAEIDPRNVFGFDSTKLSSRLRIGIPTLHVYGKVDPRFPAAMQLLHLCDPETRLSFMHEGGHNIPKNPHAAGNIAHLLDSLARKATAAGDNTLLPN</sequence>
<dbReference type="Proteomes" id="UP000054549">
    <property type="component" value="Unassembled WGS sequence"/>
</dbReference>
<reference evidence="3 4" key="1">
    <citation type="submission" date="2014-04" db="EMBL/GenBank/DDBJ databases">
        <title>Evolutionary Origins and Diversification of the Mycorrhizal Mutualists.</title>
        <authorList>
            <consortium name="DOE Joint Genome Institute"/>
            <consortium name="Mycorrhizal Genomics Consortium"/>
            <person name="Kohler A."/>
            <person name="Kuo A."/>
            <person name="Nagy L.G."/>
            <person name="Floudas D."/>
            <person name="Copeland A."/>
            <person name="Barry K.W."/>
            <person name="Cichocki N."/>
            <person name="Veneault-Fourrey C."/>
            <person name="LaButti K."/>
            <person name="Lindquist E.A."/>
            <person name="Lipzen A."/>
            <person name="Lundell T."/>
            <person name="Morin E."/>
            <person name="Murat C."/>
            <person name="Riley R."/>
            <person name="Ohm R."/>
            <person name="Sun H."/>
            <person name="Tunlid A."/>
            <person name="Henrissat B."/>
            <person name="Grigoriev I.V."/>
            <person name="Hibbett D.S."/>
            <person name="Martin F."/>
        </authorList>
    </citation>
    <scope>NUCLEOTIDE SEQUENCE [LARGE SCALE GENOMIC DNA]</scope>
    <source>
        <strain evidence="3 4">Koide BX008</strain>
    </source>
</reference>
<evidence type="ECO:0000256" key="1">
    <source>
        <dbReference type="ARBA" id="ARBA00022801"/>
    </source>
</evidence>
<dbReference type="OrthoDB" id="414698at2759"/>
<dbReference type="AlphaFoldDB" id="A0A0C2SI10"/>
<gene>
    <name evidence="3" type="ORF">M378DRAFT_187220</name>
</gene>
<dbReference type="GO" id="GO:0019748">
    <property type="term" value="P:secondary metabolic process"/>
    <property type="evidence" value="ECO:0007669"/>
    <property type="project" value="TreeGrafter"/>
</dbReference>
<dbReference type="InterPro" id="IPR029058">
    <property type="entry name" value="AB_hydrolase_fold"/>
</dbReference>
<feature type="domain" description="Serine hydrolase" evidence="2">
    <location>
        <begin position="2"/>
        <end position="257"/>
    </location>
</feature>
<name>A0A0C2SI10_AMAMK</name>
<dbReference type="GO" id="GO:0005737">
    <property type="term" value="C:cytoplasm"/>
    <property type="evidence" value="ECO:0007669"/>
    <property type="project" value="TreeGrafter"/>
</dbReference>
<proteinExistence type="predicted"/>
<dbReference type="HOGENOM" id="CLU_051938_4_1_1"/>
<evidence type="ECO:0000313" key="4">
    <source>
        <dbReference type="Proteomes" id="UP000054549"/>
    </source>
</evidence>
<dbReference type="InterPro" id="IPR005645">
    <property type="entry name" value="FSH-like_dom"/>
</dbReference>
<evidence type="ECO:0000259" key="2">
    <source>
        <dbReference type="Pfam" id="PF03959"/>
    </source>
</evidence>
<dbReference type="InterPro" id="IPR050593">
    <property type="entry name" value="LovG"/>
</dbReference>
<accession>A0A0C2SI10</accession>
<organism evidence="3 4">
    <name type="scientific">Amanita muscaria (strain Koide BX008)</name>
    <dbReference type="NCBI Taxonomy" id="946122"/>
    <lineage>
        <taxon>Eukaryota</taxon>
        <taxon>Fungi</taxon>
        <taxon>Dikarya</taxon>
        <taxon>Basidiomycota</taxon>
        <taxon>Agaricomycotina</taxon>
        <taxon>Agaricomycetes</taxon>
        <taxon>Agaricomycetidae</taxon>
        <taxon>Agaricales</taxon>
        <taxon>Pluteineae</taxon>
        <taxon>Amanitaceae</taxon>
        <taxon>Amanita</taxon>
    </lineage>
</organism>